<dbReference type="SUPFAM" id="SSF51445">
    <property type="entry name" value="(Trans)glycosidases"/>
    <property type="match status" value="1"/>
</dbReference>
<comment type="caution">
    <text evidence="2">The sequence shown here is derived from an EMBL/GenBank/DDBJ whole genome shotgun (WGS) entry which is preliminary data.</text>
</comment>
<dbReference type="EMBL" id="QLUW01000001">
    <property type="protein sequence ID" value="RAP77927.1"/>
    <property type="molecule type" value="Genomic_DNA"/>
</dbReference>
<dbReference type="Proteomes" id="UP000249260">
    <property type="component" value="Unassembled WGS sequence"/>
</dbReference>
<protein>
    <recommendedName>
        <fullName evidence="1">DUF6298 domain-containing protein</fullName>
    </recommendedName>
</protein>
<dbReference type="GO" id="GO:0004553">
    <property type="term" value="F:hydrolase activity, hydrolyzing O-glycosyl compounds"/>
    <property type="evidence" value="ECO:0007669"/>
    <property type="project" value="InterPro"/>
</dbReference>
<proteinExistence type="predicted"/>
<name>A0A328U541_9BACL</name>
<dbReference type="AlphaFoldDB" id="A0A328U541"/>
<evidence type="ECO:0000313" key="2">
    <source>
        <dbReference type="EMBL" id="RAP77927.1"/>
    </source>
</evidence>
<organism evidence="2 3">
    <name type="scientific">Paenibacillus montanisoli</name>
    <dbReference type="NCBI Taxonomy" id="2081970"/>
    <lineage>
        <taxon>Bacteria</taxon>
        <taxon>Bacillati</taxon>
        <taxon>Bacillota</taxon>
        <taxon>Bacilli</taxon>
        <taxon>Bacillales</taxon>
        <taxon>Paenibacillaceae</taxon>
        <taxon>Paenibacillus</taxon>
    </lineage>
</organism>
<accession>A0A328U541</accession>
<dbReference type="InterPro" id="IPR046265">
    <property type="entry name" value="DUF6298"/>
</dbReference>
<dbReference type="OrthoDB" id="154460at2"/>
<dbReference type="GO" id="GO:0000272">
    <property type="term" value="P:polysaccharide catabolic process"/>
    <property type="evidence" value="ECO:0007669"/>
    <property type="project" value="InterPro"/>
</dbReference>
<gene>
    <name evidence="2" type="ORF">DL346_05580</name>
</gene>
<dbReference type="Gene3D" id="3.20.20.80">
    <property type="entry name" value="Glycosidases"/>
    <property type="match status" value="1"/>
</dbReference>
<sequence length="494" mass="56565">MVKEPVMTTTIRIHPDNPKLFEFRGKPLVLVCATEHYGAVMNRPFQFERYLLDAYEKKQTLTRLFVLFREQQSPFNPYSTCKPESPDFIAPFARTGKGKALDWQTLYDLEQWNPEFFERLHRFLSLASTYGIIVELTLLSNTYGPDVWALNPLNSKNNVNNLEEINWPEYMSLRHPKLLEWQLRHVRKIVEETNGYDNLIYEICNEPGGGFAADPRNPTPSEVNEWQAVIARTIRETEAALPNKHLIVGQEAFTYEPWEQTSDLSFRDELFDAVNIHPLPNTTYAGTAYELGEFMSKQLKLRSFRNYCLAVYDERKPLNMDEDNIASQYKDPDGWTIHRKRAWTALLSGAHYDVIDFSIINYCETGTPQSQKHLRTWMRILSEFVHSIDLIHAKPLPSFVTAVSAPLLDAAFGVVGKEIHIYLADERELAEGSGESIRHAEISFKLPAGACRVSYFSPVSGLPSPSITVQGGGEVCLKLPEFRHDLLVRVTSEE</sequence>
<dbReference type="Pfam" id="PF19815">
    <property type="entry name" value="DUF6298"/>
    <property type="match status" value="1"/>
</dbReference>
<evidence type="ECO:0000259" key="1">
    <source>
        <dbReference type="Pfam" id="PF19815"/>
    </source>
</evidence>
<evidence type="ECO:0000313" key="3">
    <source>
        <dbReference type="Proteomes" id="UP000249260"/>
    </source>
</evidence>
<reference evidence="2 3" key="1">
    <citation type="submission" date="2018-06" db="EMBL/GenBank/DDBJ databases">
        <title>Paenibacillus montanisoli sp. nov., isolated from mountain area soil.</title>
        <authorList>
            <person name="Wu M."/>
        </authorList>
    </citation>
    <scope>NUCLEOTIDE SEQUENCE [LARGE SCALE GENOMIC DNA]</scope>
    <source>
        <strain evidence="2 3">RA17</strain>
    </source>
</reference>
<dbReference type="InterPro" id="IPR017853">
    <property type="entry name" value="GH"/>
</dbReference>
<feature type="domain" description="DUF6298" evidence="1">
    <location>
        <begin position="86"/>
        <end position="135"/>
    </location>
</feature>
<keyword evidence="3" id="KW-1185">Reference proteome</keyword>